<evidence type="ECO:0000256" key="2">
    <source>
        <dbReference type="ARBA" id="ARBA00012205"/>
    </source>
</evidence>
<dbReference type="GO" id="GO:0005634">
    <property type="term" value="C:nucleus"/>
    <property type="evidence" value="ECO:0007669"/>
    <property type="project" value="TreeGrafter"/>
</dbReference>
<dbReference type="OrthoDB" id="414463at2759"/>
<dbReference type="AlphaFoldDB" id="A0A2G2WQE6"/>
<evidence type="ECO:0000256" key="1">
    <source>
        <dbReference type="ARBA" id="ARBA00006763"/>
    </source>
</evidence>
<dbReference type="Proteomes" id="UP000224567">
    <property type="component" value="Unassembled WGS sequence"/>
</dbReference>
<keyword evidence="3" id="KW-0203">Cytokinin biosynthesis</keyword>
<dbReference type="InterPro" id="IPR041164">
    <property type="entry name" value="LDcluster4"/>
</dbReference>
<dbReference type="InterPro" id="IPR031100">
    <property type="entry name" value="LOG_fam"/>
</dbReference>
<dbReference type="Gene3D" id="3.40.50.450">
    <property type="match status" value="2"/>
</dbReference>
<comment type="similarity">
    <text evidence="1">Belongs to the LOG family.</text>
</comment>
<organism evidence="7 8">
    <name type="scientific">Capsicum baccatum</name>
    <name type="common">Peruvian pepper</name>
    <dbReference type="NCBI Taxonomy" id="33114"/>
    <lineage>
        <taxon>Eukaryota</taxon>
        <taxon>Viridiplantae</taxon>
        <taxon>Streptophyta</taxon>
        <taxon>Embryophyta</taxon>
        <taxon>Tracheophyta</taxon>
        <taxon>Spermatophyta</taxon>
        <taxon>Magnoliopsida</taxon>
        <taxon>eudicotyledons</taxon>
        <taxon>Gunneridae</taxon>
        <taxon>Pentapetalae</taxon>
        <taxon>asterids</taxon>
        <taxon>lamiids</taxon>
        <taxon>Solanales</taxon>
        <taxon>Solanaceae</taxon>
        <taxon>Solanoideae</taxon>
        <taxon>Capsiceae</taxon>
        <taxon>Capsicum</taxon>
    </lineage>
</organism>
<keyword evidence="8" id="KW-1185">Reference proteome</keyword>
<dbReference type="Pfam" id="PF18306">
    <property type="entry name" value="LDcluster4"/>
    <property type="match status" value="1"/>
</dbReference>
<proteinExistence type="inferred from homology"/>
<name>A0A2G2WQE6_CAPBA</name>
<protein>
    <recommendedName>
        <fullName evidence="2">cytokinin riboside 5'-monophosphate phosphoribohydrolase</fullName>
        <ecNumber evidence="2">3.2.2.n1</ecNumber>
    </recommendedName>
</protein>
<evidence type="ECO:0000313" key="7">
    <source>
        <dbReference type="EMBL" id="PHT47464.1"/>
    </source>
</evidence>
<comment type="catalytic activity">
    <reaction evidence="5">
        <text>N(6)-(dimethylallyl)adenosine 5'-phosphate + H2O = N(6)-dimethylallyladenine + D-ribose 5-phosphate</text>
        <dbReference type="Rhea" id="RHEA:48560"/>
        <dbReference type="ChEBI" id="CHEBI:15377"/>
        <dbReference type="ChEBI" id="CHEBI:17660"/>
        <dbReference type="ChEBI" id="CHEBI:57526"/>
        <dbReference type="ChEBI" id="CHEBI:78346"/>
        <dbReference type="EC" id="3.2.2.n1"/>
    </reaction>
</comment>
<sequence length="176" mass="19724">MKMESDVMMSKFKRICVFCGSSQGNKNSYQDTAIELGKELVSRNIDLVYGGGSIGLMDLVSQAVHDNGRHVIRVIPKILVPRELTGETVGEVKVVMAHLISWAQLGIHDKPVGLLNLDEYYNSLLSFIDKVVEEGFISPNARQIIESATTTTELVEKLEEYVPYHERVASKLNWKN</sequence>
<comment type="catalytic activity">
    <reaction evidence="6">
        <text>9-ribosyl-trans-zeatin 5'-phosphate + H2O = trans-zeatin + D-ribose 5-phosphate</text>
        <dbReference type="Rhea" id="RHEA:48564"/>
        <dbReference type="ChEBI" id="CHEBI:15377"/>
        <dbReference type="ChEBI" id="CHEBI:16522"/>
        <dbReference type="ChEBI" id="CHEBI:78346"/>
        <dbReference type="ChEBI" id="CHEBI:87947"/>
        <dbReference type="EC" id="3.2.2.n1"/>
    </reaction>
</comment>
<dbReference type="PANTHER" id="PTHR31223">
    <property type="entry name" value="LOG FAMILY PROTEIN YJL055W"/>
    <property type="match status" value="1"/>
</dbReference>
<comment type="caution">
    <text evidence="7">The sequence shown here is derived from an EMBL/GenBank/DDBJ whole genome shotgun (WGS) entry which is preliminary data.</text>
</comment>
<dbReference type="EMBL" id="MLFT02000005">
    <property type="protein sequence ID" value="PHT47464.1"/>
    <property type="molecule type" value="Genomic_DNA"/>
</dbReference>
<evidence type="ECO:0000256" key="6">
    <source>
        <dbReference type="ARBA" id="ARBA00049153"/>
    </source>
</evidence>
<comment type="function">
    <text evidence="4">Cytokinin-activating enzyme working in the direct activation pathway. Phosphoribohydrolase that converts inactive cytokinin nucleotides to the biologically active free-base forms.</text>
</comment>
<evidence type="ECO:0000256" key="4">
    <source>
        <dbReference type="ARBA" id="ARBA00024884"/>
    </source>
</evidence>
<dbReference type="PANTHER" id="PTHR31223:SF69">
    <property type="entry name" value="CYTOKININ RIBOSIDE 5'-MONOPHOSPHATE PHOSPHORIBOHYDROLASE LOG3"/>
    <property type="match status" value="1"/>
</dbReference>
<dbReference type="GO" id="GO:0009691">
    <property type="term" value="P:cytokinin biosynthetic process"/>
    <property type="evidence" value="ECO:0007669"/>
    <property type="project" value="UniProtKB-KW"/>
</dbReference>
<dbReference type="GO" id="GO:0005829">
    <property type="term" value="C:cytosol"/>
    <property type="evidence" value="ECO:0007669"/>
    <property type="project" value="TreeGrafter"/>
</dbReference>
<evidence type="ECO:0000313" key="8">
    <source>
        <dbReference type="Proteomes" id="UP000224567"/>
    </source>
</evidence>
<dbReference type="Pfam" id="PF03641">
    <property type="entry name" value="Lysine_decarbox"/>
    <property type="match status" value="1"/>
</dbReference>
<evidence type="ECO:0000256" key="3">
    <source>
        <dbReference type="ARBA" id="ARBA00022712"/>
    </source>
</evidence>
<reference evidence="7 8" key="1">
    <citation type="journal article" date="2017" name="Genome Biol.">
        <title>New reference genome sequences of hot pepper reveal the massive evolution of plant disease-resistance genes by retroduplication.</title>
        <authorList>
            <person name="Kim S."/>
            <person name="Park J."/>
            <person name="Yeom S.I."/>
            <person name="Kim Y.M."/>
            <person name="Seo E."/>
            <person name="Kim K.T."/>
            <person name="Kim M.S."/>
            <person name="Lee J.M."/>
            <person name="Cheong K."/>
            <person name="Shin H.S."/>
            <person name="Kim S.B."/>
            <person name="Han K."/>
            <person name="Lee J."/>
            <person name="Park M."/>
            <person name="Lee H.A."/>
            <person name="Lee H.Y."/>
            <person name="Lee Y."/>
            <person name="Oh S."/>
            <person name="Lee J.H."/>
            <person name="Choi E."/>
            <person name="Choi E."/>
            <person name="Lee S.E."/>
            <person name="Jeon J."/>
            <person name="Kim H."/>
            <person name="Choi G."/>
            <person name="Song H."/>
            <person name="Lee J."/>
            <person name="Lee S.C."/>
            <person name="Kwon J.K."/>
            <person name="Lee H.Y."/>
            <person name="Koo N."/>
            <person name="Hong Y."/>
            <person name="Kim R.W."/>
            <person name="Kang W.H."/>
            <person name="Huh J.H."/>
            <person name="Kang B.C."/>
            <person name="Yang T.J."/>
            <person name="Lee Y.H."/>
            <person name="Bennetzen J.L."/>
            <person name="Choi D."/>
        </authorList>
    </citation>
    <scope>NUCLEOTIDE SEQUENCE [LARGE SCALE GENOMIC DNA]</scope>
    <source>
        <strain evidence="8">cv. PBC81</strain>
    </source>
</reference>
<dbReference type="GO" id="GO:0016799">
    <property type="term" value="F:hydrolase activity, hydrolyzing N-glycosyl compounds"/>
    <property type="evidence" value="ECO:0007669"/>
    <property type="project" value="TreeGrafter"/>
</dbReference>
<evidence type="ECO:0000256" key="5">
    <source>
        <dbReference type="ARBA" id="ARBA00047718"/>
    </source>
</evidence>
<dbReference type="EC" id="3.2.2.n1" evidence="2"/>
<dbReference type="SUPFAM" id="SSF102405">
    <property type="entry name" value="MCP/YpsA-like"/>
    <property type="match status" value="1"/>
</dbReference>
<reference evidence="8" key="2">
    <citation type="journal article" date="2017" name="J. Anim. Genet.">
        <title>Multiple reference genome sequences of hot pepper reveal the massive evolution of plant disease resistance genes by retroduplication.</title>
        <authorList>
            <person name="Kim S."/>
            <person name="Park J."/>
            <person name="Yeom S.-I."/>
            <person name="Kim Y.-M."/>
            <person name="Seo E."/>
            <person name="Kim K.-T."/>
            <person name="Kim M.-S."/>
            <person name="Lee J.M."/>
            <person name="Cheong K."/>
            <person name="Shin H.-S."/>
            <person name="Kim S.-B."/>
            <person name="Han K."/>
            <person name="Lee J."/>
            <person name="Park M."/>
            <person name="Lee H.-A."/>
            <person name="Lee H.-Y."/>
            <person name="Lee Y."/>
            <person name="Oh S."/>
            <person name="Lee J.H."/>
            <person name="Choi E."/>
            <person name="Choi E."/>
            <person name="Lee S.E."/>
            <person name="Jeon J."/>
            <person name="Kim H."/>
            <person name="Choi G."/>
            <person name="Song H."/>
            <person name="Lee J."/>
            <person name="Lee S.-C."/>
            <person name="Kwon J.-K."/>
            <person name="Lee H.-Y."/>
            <person name="Koo N."/>
            <person name="Hong Y."/>
            <person name="Kim R.W."/>
            <person name="Kang W.-H."/>
            <person name="Huh J.H."/>
            <person name="Kang B.-C."/>
            <person name="Yang T.-J."/>
            <person name="Lee Y.-H."/>
            <person name="Bennetzen J.L."/>
            <person name="Choi D."/>
        </authorList>
    </citation>
    <scope>NUCLEOTIDE SEQUENCE [LARGE SCALE GENOMIC DNA]</scope>
    <source>
        <strain evidence="8">cv. PBC81</strain>
    </source>
</reference>
<dbReference type="STRING" id="33114.A0A2G2WQE6"/>
<gene>
    <name evidence="7" type="ORF">CQW23_11672</name>
</gene>
<accession>A0A2G2WQE6</accession>